<dbReference type="AlphaFoldDB" id="F3L2U4"/>
<name>F3L2U4_9GAMM</name>
<accession>F3L2U4</accession>
<evidence type="ECO:0000313" key="2">
    <source>
        <dbReference type="Proteomes" id="UP000005615"/>
    </source>
</evidence>
<reference evidence="1 2" key="1">
    <citation type="journal article" date="2011" name="J. Bacteriol.">
        <title>Genome sequence of strain IMCC3088, a proteorhodopsin-containing marine bacterium belonging to the OM60/NOR5 clade.</title>
        <authorList>
            <person name="Jang Y."/>
            <person name="Oh H.M."/>
            <person name="Kang I."/>
            <person name="Lee K."/>
            <person name="Yang S.J."/>
            <person name="Cho J.C."/>
        </authorList>
    </citation>
    <scope>NUCLEOTIDE SEQUENCE [LARGE SCALE GENOMIC DNA]</scope>
    <source>
        <strain evidence="1 2">IMCC3088</strain>
    </source>
</reference>
<proteinExistence type="predicted"/>
<evidence type="ECO:0000313" key="1">
    <source>
        <dbReference type="EMBL" id="EGG29412.1"/>
    </source>
</evidence>
<gene>
    <name evidence="1" type="ORF">IMCC3088_1868</name>
</gene>
<keyword evidence="2" id="KW-1185">Reference proteome</keyword>
<comment type="caution">
    <text evidence="1">The sequence shown here is derived from an EMBL/GenBank/DDBJ whole genome shotgun (WGS) entry which is preliminary data.</text>
</comment>
<dbReference type="EMBL" id="AEIG01000055">
    <property type="protein sequence ID" value="EGG29412.1"/>
    <property type="molecule type" value="Genomic_DNA"/>
</dbReference>
<protein>
    <submittedName>
        <fullName evidence="1">Uncharacterized protein</fullName>
    </submittedName>
</protein>
<sequence>MLRFHIVFAPRLLAPFLSLRDFGYSCQQEILFFCFGLVYRGRGGEAVNVSAYSPGDTNIYSVCYAGGPLLAKPI</sequence>
<organism evidence="1 2">
    <name type="scientific">Aequoribacter fuscus</name>
    <dbReference type="NCBI Taxonomy" id="2518989"/>
    <lineage>
        <taxon>Bacteria</taxon>
        <taxon>Pseudomonadati</taxon>
        <taxon>Pseudomonadota</taxon>
        <taxon>Gammaproteobacteria</taxon>
        <taxon>Cellvibrionales</taxon>
        <taxon>Halieaceae</taxon>
        <taxon>Aequoribacter</taxon>
    </lineage>
</organism>
<dbReference type="Proteomes" id="UP000005615">
    <property type="component" value="Unassembled WGS sequence"/>
</dbReference>